<gene>
    <name evidence="9" type="ORF">ACFSYJ_09485</name>
</gene>
<evidence type="ECO:0000256" key="4">
    <source>
        <dbReference type="ARBA" id="ARBA00022692"/>
    </source>
</evidence>
<proteinExistence type="inferred from homology"/>
<feature type="transmembrane region" description="Helical" evidence="7">
    <location>
        <begin position="109"/>
        <end position="129"/>
    </location>
</feature>
<feature type="transmembrane region" description="Helical" evidence="7">
    <location>
        <begin position="233"/>
        <end position="251"/>
    </location>
</feature>
<evidence type="ECO:0000313" key="10">
    <source>
        <dbReference type="Proteomes" id="UP001597419"/>
    </source>
</evidence>
<keyword evidence="4 7" id="KW-0812">Transmembrane</keyword>
<comment type="subcellular location">
    <subcellularLocation>
        <location evidence="1 7">Cell membrane</location>
        <topology evidence="1 7">Multi-pass membrane protein</topology>
    </subcellularLocation>
</comment>
<protein>
    <submittedName>
        <fullName evidence="9">Amino acid ABC transporter permease</fullName>
    </submittedName>
</protein>
<comment type="similarity">
    <text evidence="7">Belongs to the binding-protein-dependent transport system permease family.</text>
</comment>
<keyword evidence="2 7" id="KW-0813">Transport</keyword>
<evidence type="ECO:0000313" key="9">
    <source>
        <dbReference type="EMBL" id="MFD2458834.1"/>
    </source>
</evidence>
<dbReference type="PROSITE" id="PS50928">
    <property type="entry name" value="ABC_TM1"/>
    <property type="match status" value="1"/>
</dbReference>
<dbReference type="Proteomes" id="UP001597419">
    <property type="component" value="Unassembled WGS sequence"/>
</dbReference>
<keyword evidence="5 7" id="KW-1133">Transmembrane helix</keyword>
<dbReference type="InterPro" id="IPR000515">
    <property type="entry name" value="MetI-like"/>
</dbReference>
<keyword evidence="10" id="KW-1185">Reference proteome</keyword>
<dbReference type="RefSeq" id="WP_345387253.1">
    <property type="nucleotide sequence ID" value="NZ_BAABHG010000002.1"/>
</dbReference>
<sequence length="273" mass="29535">MNEDILFDALGPRAKARLRTVSILCGLVLTAIVVALLVQLGLAGQLDLDRWAMLADGPILGFLLQGLWMTLVVGLVSTALSVVLGVFLALGRLSRTRWLGIPSATVIEFFRAMPLLLILFFFMFGLPLLGVRIPLFWQLVLAIVAHAGAIFAEIVRAGILAIGRGQSEAGKAIGLRHWEVMAFVVLPQAARALTPALVSQMVRVIKESSLGYVVGLAELLNNGKVLSEFSGNFIQAYVGVGVIYIVVNILLSRLAERLAERKGTVKPQLQERS</sequence>
<dbReference type="SUPFAM" id="SSF161098">
    <property type="entry name" value="MetI-like"/>
    <property type="match status" value="1"/>
</dbReference>
<keyword evidence="3" id="KW-1003">Cell membrane</keyword>
<keyword evidence="6 7" id="KW-0472">Membrane</keyword>
<evidence type="ECO:0000256" key="3">
    <source>
        <dbReference type="ARBA" id="ARBA00022475"/>
    </source>
</evidence>
<reference evidence="10" key="1">
    <citation type="journal article" date="2019" name="Int. J. Syst. Evol. Microbiol.">
        <title>The Global Catalogue of Microorganisms (GCM) 10K type strain sequencing project: providing services to taxonomists for standard genome sequencing and annotation.</title>
        <authorList>
            <consortium name="The Broad Institute Genomics Platform"/>
            <consortium name="The Broad Institute Genome Sequencing Center for Infectious Disease"/>
            <person name="Wu L."/>
            <person name="Ma J."/>
        </authorList>
    </citation>
    <scope>NUCLEOTIDE SEQUENCE [LARGE SCALE GENOMIC DNA]</scope>
    <source>
        <strain evidence="10">CGMCC 4.7643</strain>
    </source>
</reference>
<dbReference type="PANTHER" id="PTHR30614">
    <property type="entry name" value="MEMBRANE COMPONENT OF AMINO ACID ABC TRANSPORTER"/>
    <property type="match status" value="1"/>
</dbReference>
<dbReference type="InterPro" id="IPR010065">
    <property type="entry name" value="AA_ABC_transptr_permease_3TM"/>
</dbReference>
<accession>A0ABW5GC64</accession>
<dbReference type="Pfam" id="PF00528">
    <property type="entry name" value="BPD_transp_1"/>
    <property type="match status" value="1"/>
</dbReference>
<name>A0ABW5GC64_9PSEU</name>
<feature type="transmembrane region" description="Helical" evidence="7">
    <location>
        <begin position="21"/>
        <end position="42"/>
    </location>
</feature>
<comment type="caution">
    <text evidence="9">The sequence shown here is derived from an EMBL/GenBank/DDBJ whole genome shotgun (WGS) entry which is preliminary data.</text>
</comment>
<evidence type="ECO:0000256" key="5">
    <source>
        <dbReference type="ARBA" id="ARBA00022989"/>
    </source>
</evidence>
<dbReference type="PANTHER" id="PTHR30614:SF21">
    <property type="entry name" value="AMINO ACID ABC TRANSPORTER PERMEASE"/>
    <property type="match status" value="1"/>
</dbReference>
<organism evidence="9 10">
    <name type="scientific">Amycolatopsis samaneae</name>
    <dbReference type="NCBI Taxonomy" id="664691"/>
    <lineage>
        <taxon>Bacteria</taxon>
        <taxon>Bacillati</taxon>
        <taxon>Actinomycetota</taxon>
        <taxon>Actinomycetes</taxon>
        <taxon>Pseudonocardiales</taxon>
        <taxon>Pseudonocardiaceae</taxon>
        <taxon>Amycolatopsis</taxon>
    </lineage>
</organism>
<evidence type="ECO:0000256" key="1">
    <source>
        <dbReference type="ARBA" id="ARBA00004651"/>
    </source>
</evidence>
<evidence type="ECO:0000256" key="6">
    <source>
        <dbReference type="ARBA" id="ARBA00023136"/>
    </source>
</evidence>
<dbReference type="InterPro" id="IPR043429">
    <property type="entry name" value="ArtM/GltK/GlnP/TcyL/YhdX-like"/>
</dbReference>
<evidence type="ECO:0000259" key="8">
    <source>
        <dbReference type="PROSITE" id="PS50928"/>
    </source>
</evidence>
<dbReference type="Gene3D" id="1.10.3720.10">
    <property type="entry name" value="MetI-like"/>
    <property type="match status" value="1"/>
</dbReference>
<feature type="domain" description="ABC transmembrane type-1" evidence="8">
    <location>
        <begin position="67"/>
        <end position="255"/>
    </location>
</feature>
<dbReference type="InterPro" id="IPR035906">
    <property type="entry name" value="MetI-like_sf"/>
</dbReference>
<dbReference type="NCBIfam" id="TIGR01726">
    <property type="entry name" value="HEQRo_perm_3TM"/>
    <property type="match status" value="1"/>
</dbReference>
<dbReference type="EMBL" id="JBHUKU010000004">
    <property type="protein sequence ID" value="MFD2458834.1"/>
    <property type="molecule type" value="Genomic_DNA"/>
</dbReference>
<evidence type="ECO:0000256" key="2">
    <source>
        <dbReference type="ARBA" id="ARBA00022448"/>
    </source>
</evidence>
<feature type="transmembrane region" description="Helical" evidence="7">
    <location>
        <begin position="62"/>
        <end position="88"/>
    </location>
</feature>
<evidence type="ECO:0000256" key="7">
    <source>
        <dbReference type="RuleBase" id="RU363032"/>
    </source>
</evidence>
<dbReference type="CDD" id="cd06261">
    <property type="entry name" value="TM_PBP2"/>
    <property type="match status" value="1"/>
</dbReference>